<evidence type="ECO:0000256" key="5">
    <source>
        <dbReference type="ARBA" id="ARBA00023136"/>
    </source>
</evidence>
<dbReference type="PANTHER" id="PTHR33545:SF5">
    <property type="entry name" value="UPF0750 MEMBRANE PROTEIN YITT"/>
    <property type="match status" value="1"/>
</dbReference>
<keyword evidence="7" id="KW-1185">Reference proteome</keyword>
<dbReference type="OrthoDB" id="1523490at2"/>
<evidence type="ECO:0000313" key="6">
    <source>
        <dbReference type="EMBL" id="AKO93541.1"/>
    </source>
</evidence>
<comment type="subcellular location">
    <subcellularLocation>
        <location evidence="1">Cell membrane</location>
        <topology evidence="1">Multi-pass membrane protein</topology>
    </subcellularLocation>
</comment>
<keyword evidence="3" id="KW-0812">Transmembrane</keyword>
<reference evidence="7" key="2">
    <citation type="submission" date="2015-06" db="EMBL/GenBank/DDBJ databases">
        <title>Genome Sequence of Bacillus endophyticus and Analysis of its Companion Mechanism in the Ketogulonigenium vulgare-Bacillus strain Consortium.</title>
        <authorList>
            <person name="Jia N."/>
            <person name="Du J."/>
            <person name="Ding M.-Z."/>
            <person name="Gao F."/>
            <person name="Yuan Y.-J."/>
        </authorList>
    </citation>
    <scope>NUCLEOTIDE SEQUENCE [LARGE SCALE GENOMIC DNA]</scope>
    <source>
        <strain evidence="7">Hbe603</strain>
    </source>
</reference>
<gene>
    <name evidence="6" type="ORF">BEH_16555</name>
</gene>
<reference evidence="6 7" key="1">
    <citation type="journal article" date="2015" name="PLoS ONE">
        <title>Genome Sequence of Bacillus endophyticus and Analysis of Its Companion Mechanism in the Ketogulonigenium vulgare-Bacillus Strain Consortium.</title>
        <authorList>
            <person name="Jia N."/>
            <person name="Du J."/>
            <person name="Ding M.Z."/>
            <person name="Gao F."/>
            <person name="Yuan Y.J."/>
        </authorList>
    </citation>
    <scope>NUCLEOTIDE SEQUENCE [LARGE SCALE GENOMIC DNA]</scope>
    <source>
        <strain evidence="6 7">Hbe603</strain>
    </source>
</reference>
<evidence type="ECO:0000313" key="7">
    <source>
        <dbReference type="Proteomes" id="UP000036202"/>
    </source>
</evidence>
<keyword evidence="4" id="KW-1133">Transmembrane helix</keyword>
<dbReference type="Pfam" id="PF02588">
    <property type="entry name" value="YitT_membrane"/>
    <property type="match status" value="1"/>
</dbReference>
<keyword evidence="2" id="KW-1003">Cell membrane</keyword>
<dbReference type="AlphaFoldDB" id="A0A0H4KKZ7"/>
<accession>A0A0H4KKZ7</accession>
<evidence type="ECO:0000256" key="3">
    <source>
        <dbReference type="ARBA" id="ARBA00022692"/>
    </source>
</evidence>
<accession>A0A1X7DDZ6</accession>
<dbReference type="PATRIC" id="fig|135735.6.peg.3518"/>
<evidence type="ECO:0000256" key="2">
    <source>
        <dbReference type="ARBA" id="ARBA00022475"/>
    </source>
</evidence>
<evidence type="ECO:0000256" key="1">
    <source>
        <dbReference type="ARBA" id="ARBA00004651"/>
    </source>
</evidence>
<sequence>MESIKRWVSIIIGCIAVSLGINLLTSSHLVMGGTAGLGMVLHPLTGLSFGILFFIINLPFYFMAITQIGVLFTIRSFVSVTLLSFLSDFFSEWLPISLPHPLLSSPLAGILIGIGLIFLFRNGSSLGGINMLCVYLDKKYGINPGKTMFTTDLMILCGAIFVFGIVHVLYSFIAIFMMSAVLGRYHKRSPIEKNHVSEQEEDFSPLSENSL</sequence>
<dbReference type="eggNOG" id="COG1284">
    <property type="taxonomic scope" value="Bacteria"/>
</dbReference>
<dbReference type="InterPro" id="IPR003740">
    <property type="entry name" value="YitT"/>
</dbReference>
<evidence type="ECO:0000256" key="4">
    <source>
        <dbReference type="ARBA" id="ARBA00022989"/>
    </source>
</evidence>
<protein>
    <submittedName>
        <fullName evidence="6">Uncharacterized protein</fullName>
    </submittedName>
</protein>
<dbReference type="InterPro" id="IPR051461">
    <property type="entry name" value="UPF0750_membrane"/>
</dbReference>
<dbReference type="KEGG" id="beo:BEH_16555"/>
<name>A0A0H4KKZ7_9BACI</name>
<dbReference type="PANTHER" id="PTHR33545">
    <property type="entry name" value="UPF0750 MEMBRANE PROTEIN YITT-RELATED"/>
    <property type="match status" value="1"/>
</dbReference>
<dbReference type="GO" id="GO:0005886">
    <property type="term" value="C:plasma membrane"/>
    <property type="evidence" value="ECO:0007669"/>
    <property type="project" value="UniProtKB-SubCell"/>
</dbReference>
<keyword evidence="5" id="KW-0472">Membrane</keyword>
<organism evidence="6 7">
    <name type="scientific">Priestia filamentosa</name>
    <dbReference type="NCBI Taxonomy" id="1402861"/>
    <lineage>
        <taxon>Bacteria</taxon>
        <taxon>Bacillati</taxon>
        <taxon>Bacillota</taxon>
        <taxon>Bacilli</taxon>
        <taxon>Bacillales</taxon>
        <taxon>Bacillaceae</taxon>
        <taxon>Priestia</taxon>
    </lineage>
</organism>
<dbReference type="GeneID" id="93700569"/>
<dbReference type="Proteomes" id="UP000036202">
    <property type="component" value="Chromosome"/>
</dbReference>
<dbReference type="RefSeq" id="WP_019392161.1">
    <property type="nucleotide sequence ID" value="NZ_ALIM01000014.1"/>
</dbReference>
<dbReference type="EMBL" id="CP011974">
    <property type="protein sequence ID" value="AKO93541.1"/>
    <property type="molecule type" value="Genomic_DNA"/>
</dbReference>
<proteinExistence type="predicted"/>